<dbReference type="RefSeq" id="WP_153843671.1">
    <property type="nucleotide sequence ID" value="NZ_CP048602.1"/>
</dbReference>
<evidence type="ECO:0000256" key="1">
    <source>
        <dbReference type="SAM" id="SignalP"/>
    </source>
</evidence>
<protein>
    <recommendedName>
        <fullName evidence="4">Peptidase C-terminal archaeal/bacterial domain-containing protein</fullName>
    </recommendedName>
</protein>
<evidence type="ECO:0000313" key="2">
    <source>
        <dbReference type="EMBL" id="KAE8437609.1"/>
    </source>
</evidence>
<evidence type="ECO:0000313" key="3">
    <source>
        <dbReference type="Proteomes" id="UP000466130"/>
    </source>
</evidence>
<proteinExistence type="predicted"/>
<comment type="caution">
    <text evidence="2">The sequence shown here is derived from an EMBL/GenBank/DDBJ whole genome shotgun (WGS) entry which is preliminary data.</text>
</comment>
<sequence length="303" mass="32661">MNKITYLPAVLLVAGTLASSAAHAQERNLTLSPGFMPDPMQRSYVSGGGQDASGIFGTDMRGVGCSGSISQTPDHIMTLNDRFDFLQIWNQSGADTTLVIDGPGRFLLCDDDGGEGLNERIEHSDWVPGEYRIYVGSYGGGVHNYDLFVSELPGSRLEGASGGYADTSEDRHLAISPGFSPDPWRVSFVSGGAQEAASQFGTDMRGNRCQGSVATTPDHQMTLNESFSYLQLWTLADGDTTLIVDGPGKFLLCDDDGGMGLNEHIEYTNWPAGDYQIYVGSYSDDYLNYQLSISELASEGPSR</sequence>
<feature type="signal peptide" evidence="1">
    <location>
        <begin position="1"/>
        <end position="24"/>
    </location>
</feature>
<name>A0ABQ6X6F7_9GAMM</name>
<feature type="chain" id="PRO_5045795709" description="Peptidase C-terminal archaeal/bacterial domain-containing protein" evidence="1">
    <location>
        <begin position="25"/>
        <end position="303"/>
    </location>
</feature>
<accession>A0ABQ6X6F7</accession>
<dbReference type="Gene3D" id="2.60.120.380">
    <property type="match status" value="1"/>
</dbReference>
<dbReference type="Proteomes" id="UP000466130">
    <property type="component" value="Unassembled WGS sequence"/>
</dbReference>
<keyword evidence="1" id="KW-0732">Signal</keyword>
<gene>
    <name evidence="2" type="ORF">F1978_13300</name>
</gene>
<keyword evidence="3" id="KW-1185">Reference proteome</keyword>
<reference evidence="2 3" key="1">
    <citation type="submission" date="2019-09" db="EMBL/GenBank/DDBJ databases">
        <title>The Halomonas whole genome shotgun (WGS).</title>
        <authorList>
            <person name="Xie Z."/>
        </authorList>
    </citation>
    <scope>NUCLEOTIDE SEQUENCE [LARGE SCALE GENOMIC DNA]</scope>
    <source>
        <strain evidence="2 3">NBT06E8</strain>
    </source>
</reference>
<dbReference type="SUPFAM" id="SSF82171">
    <property type="entry name" value="DPP6 N-terminal domain-like"/>
    <property type="match status" value="1"/>
</dbReference>
<organism evidence="2 3">
    <name type="scientific">Vreelandella piezotolerans</name>
    <dbReference type="NCBI Taxonomy" id="2609667"/>
    <lineage>
        <taxon>Bacteria</taxon>
        <taxon>Pseudomonadati</taxon>
        <taxon>Pseudomonadota</taxon>
        <taxon>Gammaproteobacteria</taxon>
        <taxon>Oceanospirillales</taxon>
        <taxon>Halomonadaceae</taxon>
        <taxon>Vreelandella</taxon>
    </lineage>
</organism>
<dbReference type="EMBL" id="VWRT01000015">
    <property type="protein sequence ID" value="KAE8437609.1"/>
    <property type="molecule type" value="Genomic_DNA"/>
</dbReference>
<evidence type="ECO:0008006" key="4">
    <source>
        <dbReference type="Google" id="ProtNLM"/>
    </source>
</evidence>